<proteinExistence type="predicted"/>
<evidence type="ECO:0000313" key="1">
    <source>
        <dbReference type="EMBL" id="TNJ26298.1"/>
    </source>
</evidence>
<comment type="caution">
    <text evidence="1">The sequence shown here is derived from an EMBL/GenBank/DDBJ whole genome shotgun (WGS) entry which is preliminary data.</text>
</comment>
<dbReference type="OrthoDB" id="72033at2759"/>
<dbReference type="Proteomes" id="UP000315496">
    <property type="component" value="Chromosome 5"/>
</dbReference>
<keyword evidence="2" id="KW-1185">Reference proteome</keyword>
<sequence length="1459" mass="158530">MGYPQNYTYRLLRLLQAVTASRGAERLLVVCHPELGPTTEPKALFSYLLEGTAGVVSFTSSTDFDGVALYLAADGTASWFFPLAEMAQKYEHIIAAYLKTRVYIGEAEILIGSGPGRKGGNPCHAYRVVGARQYTSLPEVAEGTGFASSVVALADGESAADVPLLKFIEQTVGIEQSHLLTLFGMTHSGHTGQTIATLATKCTLVPFPFSSLFPVIFHLDSHSVDALVKGVDTVFSQFSDVLTQTRRLCGDSQNLNSDPFTTLSDTLQQTFKGRREHVLEAYPGVAELPNDSFASREGHVKYYPLTIIRKPANGTSDIGGVVDLAVYHPFYPIQFRRALLLEPSESVITKATDPAITPGTVSTLFTIAGAVSSQLPTIVTLLAGELKLGQHIYSKGEDVTTTVNASLDTLKGKIAGLLLAALQADAFPVCGKALQQAVTLTANALKVSVDYYNLGLTRDMGIRGVFNASLAIQVRYPCDRDTILAITLVHGDTIVAYPGGYSVLTGGVGSDLSLLARPGASSSFTFSPIDVGSKLAPVTNLSCKMRLFAALRTAGRTLLVPVLHARHLPCMLSLENGFALHLEFPSLGAANLHLTPNQRSQHFAMIKSLYMDGARDLSKYQLSVQSAGGRRLLLLYTRLLTEAEQNDKDLACYAGNSLDDLAAVIGHSLAGEFAVSTELVSRSIKSHTTSAIRLLLADGGVSTEDAISKVAHLPQFYSADACTFCGFCQLYEPANLTAAHGIRTLEEQYGAEFEQLSPSACRISSAEDVVDVVWKLAKSVAKMAELPPVLQETKISESSREKLLVALRPEFEYIPLAGLEEMVNVVAAESETVTTTRELLKKADARAVATLDTRVTLTADACCPGCASAIHEYDYLSICAARGLQIAKKLMAVRKLPADFIDALSARQSTRQESPVSPHHKCFFGDARLRREANNHVVVIHSPSHLSVTLTSLFAGVLQAESQNRTSSISTTISRTVSEPAFLADLMLAFANITNTLVIAQVTSEAGVGFLGEVLSTLAGSSRVTTLRHIVIVPELELNVHCVGTKLNLHQCAFNDKLLADWTTHVVVLNPLESKLKPSAAQPLLSILARKKVAIDSLSVPDVTLNGKHVRVIVGPKGRETLPYPILGFALHNQQVVDICTTIFDEVLRDIQQEVVLSITPNVDLTLLASDLGLDTSREEDTFVPAQMKFSIGYQAELSSSQEMLRQGLGPLRKILATRTALVQNIIPRIFDALLDLVDGSPGILRSEMDVVVNLSNTLFIEFSTWRCTVSAGRYSLGDYAARKFYPNLNGKATVLFSDPVGVTSMPLERLFTALISEIERELVVELTPTDAKIIAKTNMAPLTIPTDKPDVKEIVSSTDYLNSLPQEEVTWPLVKEYYDDERLPPGWFYDGLRYISMDGERSTERPDRDELMQRFRIELKTKSLRGRVPVQRPKGIVDEVENEILQLNLAPDLSDSEV</sequence>
<organism evidence="1 2">
    <name type="scientific">Giardia muris</name>
    <dbReference type="NCBI Taxonomy" id="5742"/>
    <lineage>
        <taxon>Eukaryota</taxon>
        <taxon>Metamonada</taxon>
        <taxon>Diplomonadida</taxon>
        <taxon>Hexamitidae</taxon>
        <taxon>Giardiinae</taxon>
        <taxon>Giardia</taxon>
    </lineage>
</organism>
<gene>
    <name evidence="1" type="ORF">GMRT_13333</name>
</gene>
<reference evidence="1 2" key="1">
    <citation type="submission" date="2019-05" db="EMBL/GenBank/DDBJ databases">
        <title>The compact genome of Giardia muris reveals important steps in the evolution of intestinal protozoan parasites.</title>
        <authorList>
            <person name="Xu F."/>
            <person name="Jimenez-Gonzalez A."/>
            <person name="Einarsson E."/>
            <person name="Astvaldsson A."/>
            <person name="Peirasmaki D."/>
            <person name="Eckmann L."/>
            <person name="Andersson J.O."/>
            <person name="Svard S.G."/>
            <person name="Jerlstrom-Hultqvist J."/>
        </authorList>
    </citation>
    <scope>NUCLEOTIDE SEQUENCE [LARGE SCALE GENOMIC DNA]</scope>
    <source>
        <strain evidence="1 2">Roberts-Thomson</strain>
    </source>
</reference>
<accession>A0A4Z1SRN2</accession>
<name>A0A4Z1SRN2_GIAMU</name>
<evidence type="ECO:0000313" key="2">
    <source>
        <dbReference type="Proteomes" id="UP000315496"/>
    </source>
</evidence>
<protein>
    <submittedName>
        <fullName evidence="1">Uncharacterized protein</fullName>
    </submittedName>
</protein>
<dbReference type="EMBL" id="VDLU01000005">
    <property type="protein sequence ID" value="TNJ26298.1"/>
    <property type="molecule type" value="Genomic_DNA"/>
</dbReference>
<dbReference type="VEuPathDB" id="GiardiaDB:GMRT_13333"/>